<dbReference type="Proteomes" id="UP000240739">
    <property type="component" value="Unassembled WGS sequence"/>
</dbReference>
<dbReference type="EMBL" id="PYYB01000001">
    <property type="protein sequence ID" value="PTL60390.1"/>
    <property type="molecule type" value="Genomic_DNA"/>
</dbReference>
<evidence type="ECO:0000313" key="3">
    <source>
        <dbReference type="Proteomes" id="UP000240739"/>
    </source>
</evidence>
<accession>A0A2T4UMC5</accession>
<sequence>MATRGSPSAVVARTVTRTAPSADRSRARPSFVTRSRTRRSPPTGTLMRTVPRTREPRRSRTRLTHRAPSGPSQRTSSPTVEARDRRSTSDRTLSRTARGSGAGLGTGSSDASGNATPGERGGVAPVQSTNAAGSAGPSRSSAWRTQPRATGS</sequence>
<feature type="compositionally biased region" description="Polar residues" evidence="1">
    <location>
        <begin position="143"/>
        <end position="152"/>
    </location>
</feature>
<gene>
    <name evidence="2" type="ORF">C7Y72_12440</name>
</gene>
<name>A0A2T4UMC5_9ACTN</name>
<comment type="caution">
    <text evidence="2">The sequence shown here is derived from an EMBL/GenBank/DDBJ whole genome shotgun (WGS) entry which is preliminary data.</text>
</comment>
<protein>
    <submittedName>
        <fullName evidence="2">Uncharacterized protein</fullName>
    </submittedName>
</protein>
<feature type="compositionally biased region" description="Polar residues" evidence="1">
    <location>
        <begin position="70"/>
        <end position="79"/>
    </location>
</feature>
<proteinExistence type="predicted"/>
<evidence type="ECO:0000313" key="2">
    <source>
        <dbReference type="EMBL" id="PTL60390.1"/>
    </source>
</evidence>
<organism evidence="2 3">
    <name type="scientific">Paraconexibacter algicola</name>
    <dbReference type="NCBI Taxonomy" id="2133960"/>
    <lineage>
        <taxon>Bacteria</taxon>
        <taxon>Bacillati</taxon>
        <taxon>Actinomycetota</taxon>
        <taxon>Thermoleophilia</taxon>
        <taxon>Solirubrobacterales</taxon>
        <taxon>Paraconexibacteraceae</taxon>
        <taxon>Paraconexibacter</taxon>
    </lineage>
</organism>
<feature type="compositionally biased region" description="Basic and acidic residues" evidence="1">
    <location>
        <begin position="81"/>
        <end position="93"/>
    </location>
</feature>
<dbReference type="AlphaFoldDB" id="A0A2T4UMC5"/>
<evidence type="ECO:0000256" key="1">
    <source>
        <dbReference type="SAM" id="MobiDB-lite"/>
    </source>
</evidence>
<feature type="region of interest" description="Disordered" evidence="1">
    <location>
        <begin position="1"/>
        <end position="152"/>
    </location>
</feature>
<keyword evidence="3" id="KW-1185">Reference proteome</keyword>
<reference evidence="2 3" key="1">
    <citation type="submission" date="2018-03" db="EMBL/GenBank/DDBJ databases">
        <title>Aquarubrobacter algicola gen. nov., sp. nov., a novel actinobacterium isolated from shallow eutrophic lake during the end of cyanobacterial harmful algal blooms.</title>
        <authorList>
            <person name="Chun S.J."/>
        </authorList>
    </citation>
    <scope>NUCLEOTIDE SEQUENCE [LARGE SCALE GENOMIC DNA]</scope>
    <source>
        <strain evidence="2 3">Seoho-28</strain>
    </source>
</reference>
<feature type="compositionally biased region" description="Low complexity" evidence="1">
    <location>
        <begin position="131"/>
        <end position="142"/>
    </location>
</feature>